<evidence type="ECO:0000256" key="1">
    <source>
        <dbReference type="SAM" id="Phobius"/>
    </source>
</evidence>
<dbReference type="AlphaFoldDB" id="N0E1M7"/>
<protein>
    <recommendedName>
        <fullName evidence="2">DUF58 domain-containing protein</fullName>
    </recommendedName>
</protein>
<dbReference type="InterPro" id="IPR002881">
    <property type="entry name" value="DUF58"/>
</dbReference>
<feature type="domain" description="DUF58" evidence="2">
    <location>
        <begin position="192"/>
        <end position="369"/>
    </location>
</feature>
<name>N0E1M7_9MICO</name>
<feature type="transmembrane region" description="Helical" evidence="1">
    <location>
        <begin position="30"/>
        <end position="54"/>
    </location>
</feature>
<proteinExistence type="predicted"/>
<keyword evidence="1" id="KW-0472">Membrane</keyword>
<feature type="transmembrane region" description="Helical" evidence="1">
    <location>
        <begin position="7"/>
        <end position="24"/>
    </location>
</feature>
<dbReference type="OrthoDB" id="845740at2"/>
<dbReference type="HOGENOM" id="CLU_048408_0_0_11"/>
<dbReference type="eggNOG" id="COG1721">
    <property type="taxonomic scope" value="Bacteria"/>
</dbReference>
<organism evidence="3 4">
    <name type="scientific">Phycicoccus elongatus Lp2</name>
    <dbReference type="NCBI Taxonomy" id="1193181"/>
    <lineage>
        <taxon>Bacteria</taxon>
        <taxon>Bacillati</taxon>
        <taxon>Actinomycetota</taxon>
        <taxon>Actinomycetes</taxon>
        <taxon>Micrococcales</taxon>
        <taxon>Intrasporangiaceae</taxon>
        <taxon>Phycicoccus</taxon>
    </lineage>
</organism>
<dbReference type="EMBL" id="CAIZ01000023">
    <property type="protein sequence ID" value="CCH68794.1"/>
    <property type="molecule type" value="Genomic_DNA"/>
</dbReference>
<dbReference type="Proteomes" id="UP000013167">
    <property type="component" value="Unassembled WGS sequence"/>
</dbReference>
<dbReference type="RefSeq" id="WP_010851693.1">
    <property type="nucleotide sequence ID" value="NZ_HF570956.1"/>
</dbReference>
<evidence type="ECO:0000313" key="3">
    <source>
        <dbReference type="EMBL" id="CCH68794.1"/>
    </source>
</evidence>
<evidence type="ECO:0000313" key="4">
    <source>
        <dbReference type="Proteomes" id="UP000013167"/>
    </source>
</evidence>
<dbReference type="PANTHER" id="PTHR33608">
    <property type="entry name" value="BLL2464 PROTEIN"/>
    <property type="match status" value="1"/>
</dbReference>
<comment type="caution">
    <text evidence="3">The sequence shown here is derived from an EMBL/GenBank/DDBJ whole genome shotgun (WGS) entry which is preliminary data.</text>
</comment>
<reference evidence="3 4" key="1">
    <citation type="journal article" date="2013" name="ISME J.">
        <title>A metabolic model for members of the genus Tetrasphaera involved in enhanced biological phosphorus removal.</title>
        <authorList>
            <person name="Kristiansen R."/>
            <person name="Nguyen H.T.T."/>
            <person name="Saunders A.M."/>
            <person name="Nielsen J.L."/>
            <person name="Wimmer R."/>
            <person name="Le V.Q."/>
            <person name="McIlroy S.J."/>
            <person name="Petrovski S."/>
            <person name="Seviour R.J."/>
            <person name="Calteau A."/>
            <person name="Nielsen K.L."/>
            <person name="Nielsen P.H."/>
        </authorList>
    </citation>
    <scope>NUCLEOTIDE SEQUENCE [LARGE SCALE GENOMIC DNA]</scope>
    <source>
        <strain evidence="3 4">Lp2</strain>
    </source>
</reference>
<dbReference type="PANTHER" id="PTHR33608:SF3">
    <property type="entry name" value="SLR2013 PROTEIN"/>
    <property type="match status" value="1"/>
</dbReference>
<dbReference type="Pfam" id="PF01882">
    <property type="entry name" value="DUF58"/>
    <property type="match status" value="1"/>
</dbReference>
<sequence>MALSPRAVALVLLGLVPVVIWPSGWTVRLWILGCLLVVAVDLLLAASPAGIGLARRPLGQVRVGERSHTEVLVTNAGRRPLRGWIRDAWQPSAGASPDRLALTVPAGERTLLRTELAPKRRGDRLADRVTIRAFGPLGIAARQASVPLGGTLRALHPFPSRRHIPSRLAQLRQIDGRAAVRVRGQGTEFDSLRDWVDGDDVRSIDWRATARRQHLVVRTWQPEQHKRIVLVLDTSRTSAGRIGDTPRLDAAMDAALLLTALAGHARDRVQVLAGDARVRARVLNRGDAAGVLHDVISTLAPIDAQIVEADWDLLASEVSRLGRQRGLVVLFTAMEPSAIEEGLLPVLPALVARHRVVVASVSDPEVLAMRDARSDLADVYAAAAAERTLALRARTSAALRALGVTVIDEPPETLPTALADHYLALKRAGLL</sequence>
<evidence type="ECO:0000259" key="2">
    <source>
        <dbReference type="Pfam" id="PF01882"/>
    </source>
</evidence>
<accession>N0E1M7</accession>
<keyword evidence="1" id="KW-0812">Transmembrane</keyword>
<keyword evidence="4" id="KW-1185">Reference proteome</keyword>
<keyword evidence="1" id="KW-1133">Transmembrane helix</keyword>
<gene>
    <name evidence="3" type="ORF">BN10_1190001</name>
</gene>
<dbReference type="STRING" id="1193181.BN10_1190001"/>